<protein>
    <recommendedName>
        <fullName evidence="5">Pentatricopeptide repeat protein</fullName>
    </recommendedName>
</protein>
<dbReference type="InterPro" id="IPR002885">
    <property type="entry name" value="PPR_rpt"/>
</dbReference>
<dbReference type="OrthoDB" id="185373at2759"/>
<evidence type="ECO:0000256" key="1">
    <source>
        <dbReference type="ARBA" id="ARBA00022737"/>
    </source>
</evidence>
<dbReference type="Gene3D" id="1.25.40.10">
    <property type="entry name" value="Tetratricopeptide repeat domain"/>
    <property type="match status" value="3"/>
</dbReference>
<dbReference type="Proteomes" id="UP000013776">
    <property type="component" value="Unassembled WGS sequence"/>
</dbReference>
<dbReference type="EMBL" id="CAHR02000266">
    <property type="protein sequence ID" value="CCG84575.1"/>
    <property type="molecule type" value="Genomic_DNA"/>
</dbReference>
<keyword evidence="4" id="KW-1185">Reference proteome</keyword>
<dbReference type="InterPro" id="IPR011990">
    <property type="entry name" value="TPR-like_helical_dom_sf"/>
</dbReference>
<keyword evidence="1" id="KW-0677">Repeat</keyword>
<proteinExistence type="predicted"/>
<gene>
    <name evidence="3" type="ORF">TAPDE_005014</name>
</gene>
<dbReference type="Pfam" id="PF13812">
    <property type="entry name" value="PPR_3"/>
    <property type="match status" value="1"/>
</dbReference>
<dbReference type="eggNOG" id="KOG4197">
    <property type="taxonomic scope" value="Eukaryota"/>
</dbReference>
<organism evidence="3 4">
    <name type="scientific">Taphrina deformans (strain PYCC 5710 / ATCC 11124 / CBS 356.35 / IMI 108563 / JCM 9778 / NBRC 8474)</name>
    <name type="common">Peach leaf curl fungus</name>
    <name type="synonym">Lalaria deformans</name>
    <dbReference type="NCBI Taxonomy" id="1097556"/>
    <lineage>
        <taxon>Eukaryota</taxon>
        <taxon>Fungi</taxon>
        <taxon>Dikarya</taxon>
        <taxon>Ascomycota</taxon>
        <taxon>Taphrinomycotina</taxon>
        <taxon>Taphrinomycetes</taxon>
        <taxon>Taphrinales</taxon>
        <taxon>Taphrinaceae</taxon>
        <taxon>Taphrina</taxon>
    </lineage>
</organism>
<dbReference type="AlphaFoldDB" id="R4XFY3"/>
<evidence type="ECO:0008006" key="5">
    <source>
        <dbReference type="Google" id="ProtNLM"/>
    </source>
</evidence>
<dbReference type="PANTHER" id="PTHR47941">
    <property type="entry name" value="PENTATRICOPEPTIDE REPEAT-CONTAINING PROTEIN 3, MITOCHONDRIAL"/>
    <property type="match status" value="1"/>
</dbReference>
<accession>R4XFY3</accession>
<evidence type="ECO:0000313" key="4">
    <source>
        <dbReference type="Proteomes" id="UP000013776"/>
    </source>
</evidence>
<feature type="repeat" description="PPR" evidence="2">
    <location>
        <begin position="193"/>
        <end position="227"/>
    </location>
</feature>
<dbReference type="Pfam" id="PF12854">
    <property type="entry name" value="PPR_1"/>
    <property type="match status" value="1"/>
</dbReference>
<name>R4XFY3_TAPDE</name>
<dbReference type="STRING" id="1097556.R4XFY3"/>
<sequence>MVLRITAQSEEVDLRPNSEEFIHGIDNLISKFRANALEAIYLRARRHATPLDSRSLHRFAEGFLRIGRPESSRKVLEDMQREKVLIEPSLWNALLQHAGKMRNTGDIANIWSSTVKSCVPDTVLYTSLIDALFSCAQVDTALQAFQTMSEHPKSLPNSVTCNTVVKGLVNNNRAVAAWDFVKDTAEPAGMKTDTTTYNLLLRAFLRDGNTEKAHKIGSILRTEKLRDVATYAILLDYYAAQGPVYEDFISKVKSISRQMASEQVKPNAHLYSTMMKAILFPSTLSSGSKSNIPPDIRARSQAQEWLDDMRSNSIARTVLIYELILRAHFANYDSRAAFATWRAMRRDQIAPDSGAYFTMISGLIEAQMLPAAVQLYHNSIASGLKRETISINLLNAAVRTNNKALAQELLNTIQQNSNDTESKSMMTAMRTASDHFGLQLT</sequence>
<dbReference type="VEuPathDB" id="FungiDB:TAPDE_005014"/>
<evidence type="ECO:0000313" key="3">
    <source>
        <dbReference type="EMBL" id="CCG84575.1"/>
    </source>
</evidence>
<dbReference type="PROSITE" id="PS51375">
    <property type="entry name" value="PPR"/>
    <property type="match status" value="1"/>
</dbReference>
<comment type="caution">
    <text evidence="3">The sequence shown here is derived from an EMBL/GenBank/DDBJ whole genome shotgun (WGS) entry which is preliminary data.</text>
</comment>
<reference evidence="3 4" key="1">
    <citation type="journal article" date="2013" name="MBio">
        <title>Genome sequencing of the plant pathogen Taphrina deformans, the causal agent of peach leaf curl.</title>
        <authorList>
            <person name="Cisse O.H."/>
            <person name="Almeida J.M.G.C.F."/>
            <person name="Fonseca A."/>
            <person name="Kumar A.A."/>
            <person name="Salojaervi J."/>
            <person name="Overmyer K."/>
            <person name="Hauser P.M."/>
            <person name="Pagni M."/>
        </authorList>
    </citation>
    <scope>NUCLEOTIDE SEQUENCE [LARGE SCALE GENOMIC DNA]</scope>
    <source>
        <strain evidence="4">PYCC 5710 / ATCC 11124 / CBS 356.35 / IMI 108563 / JCM 9778 / NBRC 8474</strain>
    </source>
</reference>
<dbReference type="GO" id="GO:0005739">
    <property type="term" value="C:mitochondrion"/>
    <property type="evidence" value="ECO:0007669"/>
    <property type="project" value="UniProtKB-ARBA"/>
</dbReference>
<evidence type="ECO:0000256" key="2">
    <source>
        <dbReference type="PROSITE-ProRule" id="PRU00708"/>
    </source>
</evidence>